<feature type="domain" description="Asparaginase/glutaminase C-terminal" evidence="8">
    <location>
        <begin position="191"/>
        <end position="298"/>
    </location>
</feature>
<dbReference type="Pfam" id="PF00023">
    <property type="entry name" value="Ank"/>
    <property type="match status" value="1"/>
</dbReference>
<feature type="repeat" description="ANK" evidence="6">
    <location>
        <begin position="374"/>
        <end position="406"/>
    </location>
</feature>
<evidence type="ECO:0000259" key="8">
    <source>
        <dbReference type="Pfam" id="PF17763"/>
    </source>
</evidence>
<keyword evidence="2" id="KW-0677">Repeat</keyword>
<feature type="domain" description="L-asparaginase N-terminal" evidence="7">
    <location>
        <begin position="29"/>
        <end position="171"/>
    </location>
</feature>
<dbReference type="FunFam" id="3.40.50.40:FF:000001">
    <property type="entry name" value="L-asparaginase 1"/>
    <property type="match status" value="1"/>
</dbReference>
<dbReference type="InterPro" id="IPR036152">
    <property type="entry name" value="Asp/glu_Ase-like_sf"/>
</dbReference>
<dbReference type="GO" id="GO:0009066">
    <property type="term" value="P:aspartate family amino acid metabolic process"/>
    <property type="evidence" value="ECO:0007669"/>
    <property type="project" value="UniProtKB-ARBA"/>
</dbReference>
<dbReference type="GO" id="GO:0004067">
    <property type="term" value="F:asparaginase activity"/>
    <property type="evidence" value="ECO:0007669"/>
    <property type="project" value="UniProtKB-UniRule"/>
</dbReference>
<dbReference type="CDD" id="cd08963">
    <property type="entry name" value="L-asparaginase_I"/>
    <property type="match status" value="1"/>
</dbReference>
<name>A0A9P6VET4_9HELO</name>
<dbReference type="Gene3D" id="3.40.50.1170">
    <property type="entry name" value="L-asparaginase, N-terminal domain"/>
    <property type="match status" value="1"/>
</dbReference>
<keyword evidence="4 6" id="KW-0040">ANK repeat</keyword>
<evidence type="ECO:0000313" key="10">
    <source>
        <dbReference type="Proteomes" id="UP000785200"/>
    </source>
</evidence>
<evidence type="ECO:0000256" key="3">
    <source>
        <dbReference type="ARBA" id="ARBA00022801"/>
    </source>
</evidence>
<dbReference type="InterPro" id="IPR041725">
    <property type="entry name" value="L-asparaginase_I"/>
</dbReference>
<dbReference type="EC" id="3.5.1.1" evidence="1"/>
<dbReference type="EMBL" id="VNKQ01000015">
    <property type="protein sequence ID" value="KAG0646525.1"/>
    <property type="molecule type" value="Genomic_DNA"/>
</dbReference>
<dbReference type="PANTHER" id="PTHR11707:SF28">
    <property type="entry name" value="60 KDA LYSOPHOSPHOLIPASE"/>
    <property type="match status" value="1"/>
</dbReference>
<dbReference type="PROSITE" id="PS50297">
    <property type="entry name" value="ANK_REP_REGION"/>
    <property type="match status" value="1"/>
</dbReference>
<dbReference type="InterPro" id="IPR037152">
    <property type="entry name" value="L-asparaginase_N_sf"/>
</dbReference>
<dbReference type="SUPFAM" id="SSF48403">
    <property type="entry name" value="Ankyrin repeat"/>
    <property type="match status" value="1"/>
</dbReference>
<evidence type="ECO:0000313" key="9">
    <source>
        <dbReference type="EMBL" id="KAG0646525.1"/>
    </source>
</evidence>
<dbReference type="Pfam" id="PF17763">
    <property type="entry name" value="Asparaginase_C"/>
    <property type="match status" value="1"/>
</dbReference>
<dbReference type="FunFam" id="3.40.50.1170:FF:000003">
    <property type="entry name" value="60 kDa lysophospholipase"/>
    <property type="match status" value="1"/>
</dbReference>
<dbReference type="Proteomes" id="UP000785200">
    <property type="component" value="Unassembled WGS sequence"/>
</dbReference>
<dbReference type="PRINTS" id="PR00139">
    <property type="entry name" value="ASNGLNASE"/>
</dbReference>
<evidence type="ECO:0000259" key="7">
    <source>
        <dbReference type="Pfam" id="PF00710"/>
    </source>
</evidence>
<evidence type="ECO:0000256" key="2">
    <source>
        <dbReference type="ARBA" id="ARBA00022737"/>
    </source>
</evidence>
<dbReference type="PROSITE" id="PS50088">
    <property type="entry name" value="ANK_REPEAT"/>
    <property type="match status" value="1"/>
</dbReference>
<dbReference type="InterPro" id="IPR006034">
    <property type="entry name" value="Asparaginase/glutaminase-like"/>
</dbReference>
<keyword evidence="3" id="KW-0378">Hydrolase</keyword>
<proteinExistence type="inferred from homology"/>
<evidence type="ECO:0000256" key="5">
    <source>
        <dbReference type="ARBA" id="ARBA00061199"/>
    </source>
</evidence>
<dbReference type="Gene3D" id="3.40.50.40">
    <property type="match status" value="1"/>
</dbReference>
<evidence type="ECO:0000256" key="4">
    <source>
        <dbReference type="ARBA" id="ARBA00023043"/>
    </source>
</evidence>
<dbReference type="OrthoDB" id="542841at2759"/>
<comment type="caution">
    <text evidence="9">The sequence shown here is derived from an EMBL/GenBank/DDBJ whole genome shotgun (WGS) entry which is preliminary data.</text>
</comment>
<dbReference type="SUPFAM" id="SSF53774">
    <property type="entry name" value="Glutaminase/Asparaginase"/>
    <property type="match status" value="1"/>
</dbReference>
<keyword evidence="10" id="KW-1185">Reference proteome</keyword>
<dbReference type="PIRSF" id="PIRSF001220">
    <property type="entry name" value="L-ASNase_gatD"/>
    <property type="match status" value="1"/>
</dbReference>
<comment type="similarity">
    <text evidence="5">In the N-terminal section; belongs to the asparaginase 1 family.</text>
</comment>
<evidence type="ECO:0000256" key="1">
    <source>
        <dbReference type="ARBA" id="ARBA00012920"/>
    </source>
</evidence>
<dbReference type="Pfam" id="PF00710">
    <property type="entry name" value="Asparaginase"/>
    <property type="match status" value="1"/>
</dbReference>
<evidence type="ECO:0000256" key="6">
    <source>
        <dbReference type="PROSITE-ProRule" id="PRU00023"/>
    </source>
</evidence>
<organism evidence="9 10">
    <name type="scientific">Hyphodiscus hymeniophilus</name>
    <dbReference type="NCBI Taxonomy" id="353542"/>
    <lineage>
        <taxon>Eukaryota</taxon>
        <taxon>Fungi</taxon>
        <taxon>Dikarya</taxon>
        <taxon>Ascomycota</taxon>
        <taxon>Pezizomycotina</taxon>
        <taxon>Leotiomycetes</taxon>
        <taxon>Helotiales</taxon>
        <taxon>Hyphodiscaceae</taxon>
        <taxon>Hyphodiscus</taxon>
    </lineage>
</organism>
<dbReference type="SMART" id="SM00870">
    <property type="entry name" value="Asparaginase"/>
    <property type="match status" value="1"/>
</dbReference>
<dbReference type="Gene3D" id="1.25.40.20">
    <property type="entry name" value="Ankyrin repeat-containing domain"/>
    <property type="match status" value="1"/>
</dbReference>
<dbReference type="InterPro" id="IPR027474">
    <property type="entry name" value="L-asparaginase_N"/>
</dbReference>
<dbReference type="InterPro" id="IPR002110">
    <property type="entry name" value="Ankyrin_rpt"/>
</dbReference>
<reference evidence="9" key="1">
    <citation type="submission" date="2019-07" db="EMBL/GenBank/DDBJ databases">
        <title>Hyphodiscus hymeniophilus genome sequencing and assembly.</title>
        <authorList>
            <person name="Kramer G."/>
            <person name="Nodwell J."/>
        </authorList>
    </citation>
    <scope>NUCLEOTIDE SEQUENCE</scope>
    <source>
        <strain evidence="9">ATCC 34498</strain>
    </source>
</reference>
<accession>A0A9P6VET4</accession>
<protein>
    <recommendedName>
        <fullName evidence="1">asparaginase</fullName>
        <ecNumber evidence="1">3.5.1.1</ecNumber>
    </recommendedName>
</protein>
<dbReference type="InterPro" id="IPR027473">
    <property type="entry name" value="L-asparaginase_C"/>
</dbReference>
<dbReference type="PIRSF" id="PIRSF500176">
    <property type="entry name" value="L_ASNase"/>
    <property type="match status" value="1"/>
</dbReference>
<sequence>MTGDSTKEYFNSLRTPPSTYSRHVRYTLYEFPTLLDSSSISSEGWTQIAKTIENNYTLFDGFVVLHGTDSLAYTSSALSFMLSHLGKPVILTGSQASIFALQSDAVDNLLGSLIIAGTFMIPEVCLFFHHNLYRGNRTTKVSASSFDAFASPNCEPLAKISAMGADVNWNLIRRPKSLAKFNIQTNLDTAHVACLRIFPGIKPEMIDGVLRVPGLRGLILETFGAGNAPSGPDNILTNIIIDAVSRGIVIVNVSQCQSGSVSPLYAPATVLGNAGVVFGHDLTTEAALTKLSFLLAVQAVEYDDLVHQMQISIRGEMTEIHGTQFSHPSSDLPSLTPAQAAFTALGYTITTGDLDAMTQILDSDSSLLGAKDYAENTALHVAVVGPDPVILRELLKRGASVHVRNRAGNSPLFLAQQLGATEHERILREAGAHLHIEETEVKSP</sequence>
<gene>
    <name evidence="9" type="ORF">D0Z07_7588</name>
</gene>
<dbReference type="AlphaFoldDB" id="A0A9P6VET4"/>
<dbReference type="PROSITE" id="PS51732">
    <property type="entry name" value="ASN_GLN_ASE_3"/>
    <property type="match status" value="1"/>
</dbReference>
<dbReference type="InterPro" id="IPR040919">
    <property type="entry name" value="Asparaginase_C"/>
</dbReference>
<dbReference type="InterPro" id="IPR036770">
    <property type="entry name" value="Ankyrin_rpt-contain_sf"/>
</dbReference>
<dbReference type="PANTHER" id="PTHR11707">
    <property type="entry name" value="L-ASPARAGINASE"/>
    <property type="match status" value="1"/>
</dbReference>